<evidence type="ECO:0000256" key="1">
    <source>
        <dbReference type="SAM" id="MobiDB-lite"/>
    </source>
</evidence>
<feature type="transmembrane region" description="Helical" evidence="2">
    <location>
        <begin position="200"/>
        <end position="218"/>
    </location>
</feature>
<dbReference type="Gene3D" id="1.20.1250.20">
    <property type="entry name" value="MFS general substrate transporter like domains"/>
    <property type="match status" value="2"/>
</dbReference>
<keyword evidence="4" id="KW-1185">Reference proteome</keyword>
<feature type="transmembrane region" description="Helical" evidence="2">
    <location>
        <begin position="131"/>
        <end position="155"/>
    </location>
</feature>
<feature type="transmembrane region" description="Helical" evidence="2">
    <location>
        <begin position="74"/>
        <end position="92"/>
    </location>
</feature>
<dbReference type="InterPro" id="IPR036259">
    <property type="entry name" value="MFS_trans_sf"/>
</dbReference>
<dbReference type="EMBL" id="CP102332">
    <property type="protein sequence ID" value="UUS33609.1"/>
    <property type="molecule type" value="Genomic_DNA"/>
</dbReference>
<name>A0ABY5NC82_9ACTN</name>
<proteinExistence type="predicted"/>
<feature type="transmembrane region" description="Helical" evidence="2">
    <location>
        <begin position="345"/>
        <end position="365"/>
    </location>
</feature>
<feature type="region of interest" description="Disordered" evidence="1">
    <location>
        <begin position="449"/>
        <end position="542"/>
    </location>
</feature>
<evidence type="ECO:0000256" key="2">
    <source>
        <dbReference type="SAM" id="Phobius"/>
    </source>
</evidence>
<feature type="transmembrane region" description="Helical" evidence="2">
    <location>
        <begin position="230"/>
        <end position="253"/>
    </location>
</feature>
<organism evidence="3 4">
    <name type="scientific">Streptomyces changanensis</name>
    <dbReference type="NCBI Taxonomy" id="2964669"/>
    <lineage>
        <taxon>Bacteria</taxon>
        <taxon>Bacillati</taxon>
        <taxon>Actinomycetota</taxon>
        <taxon>Actinomycetes</taxon>
        <taxon>Kitasatosporales</taxon>
        <taxon>Streptomycetaceae</taxon>
        <taxon>Streptomyces</taxon>
    </lineage>
</organism>
<keyword evidence="2" id="KW-1133">Transmembrane helix</keyword>
<dbReference type="RefSeq" id="WP_257375503.1">
    <property type="nucleotide sequence ID" value="NZ_CP102332.1"/>
</dbReference>
<feature type="transmembrane region" description="Helical" evidence="2">
    <location>
        <begin position="161"/>
        <end position="180"/>
    </location>
</feature>
<accession>A0ABY5NC82</accession>
<keyword evidence="2" id="KW-0472">Membrane</keyword>
<feature type="transmembrane region" description="Helical" evidence="2">
    <location>
        <begin position="288"/>
        <end position="307"/>
    </location>
</feature>
<keyword evidence="2" id="KW-0812">Transmembrane</keyword>
<dbReference type="Proteomes" id="UP001060150">
    <property type="component" value="Chromosome"/>
</dbReference>
<evidence type="ECO:0000313" key="3">
    <source>
        <dbReference type="EMBL" id="UUS33609.1"/>
    </source>
</evidence>
<feature type="region of interest" description="Disordered" evidence="1">
    <location>
        <begin position="390"/>
        <end position="421"/>
    </location>
</feature>
<dbReference type="SUPFAM" id="SSF103473">
    <property type="entry name" value="MFS general substrate transporter"/>
    <property type="match status" value="1"/>
</dbReference>
<sequence length="542" mass="53177">MTGAHGRPVLLAAAGLHMVTQSALAPFYPALFRAAYGVEALAATGLFLVVCQVSAVVALPLWGRACRRVPLARLVTAGQTAAVLLSAALVLAPSYAVFTGVSVLLVAAKAVVLLAYPGLARSHPRGVLPGVVQYVAVLHAASVAATLLGGLVVSVPDPRTALPLLAVVEAVLLVACLRLLRPAAGPTGAAGPAAPAGGDVWRLAGYVLLTAVAVYAARPYFTEYVTDAGASAGTATLLFVLPHLAVLALLPVAGRLRARLGGRPLLRYGMLVAAAGLTAQAAVTDPGWLAVARLVFGAGLALGQVALDERVIRASGSGAAYSVVAMGQTAGLLLAPMVATAAASAALWAPLPVCGALLCVLAVAAPGGGRSTAAAAAVPSAAVASAVTPPATVPSAAGGQVSPGAERVGTAPPAPPAVPAAETAPAVLPQQRRAPGPVVPAAGAATGAAAGAAARVRPEGGPPTATPPPGGGPPSPGRRAPAAGSHDPHGPATPHGPGSGRRAGDRPRRRARVGARRTPLTLHAPARPPSGTTGMTCHDDAR</sequence>
<reference evidence="3" key="1">
    <citation type="submission" date="2022-08" db="EMBL/GenBank/DDBJ databases">
        <title>Streptomyces changanensis sp. nov., an actinomycete isolated from soil.</title>
        <authorList>
            <person name="Wu H."/>
            <person name="Han L."/>
        </authorList>
    </citation>
    <scope>NUCLEOTIDE SEQUENCE</scope>
    <source>
        <strain evidence="3">HL-66</strain>
    </source>
</reference>
<feature type="transmembrane region" description="Helical" evidence="2">
    <location>
        <begin position="98"/>
        <end position="119"/>
    </location>
</feature>
<protein>
    <recommendedName>
        <fullName evidence="5">MFS transporter</fullName>
    </recommendedName>
</protein>
<feature type="compositionally biased region" description="Pro residues" evidence="1">
    <location>
        <begin position="460"/>
        <end position="476"/>
    </location>
</feature>
<feature type="compositionally biased region" description="Low complexity" evidence="1">
    <location>
        <begin position="390"/>
        <end position="399"/>
    </location>
</feature>
<feature type="transmembrane region" description="Helical" evidence="2">
    <location>
        <begin position="265"/>
        <end position="282"/>
    </location>
</feature>
<feature type="transmembrane region" description="Helical" evidence="2">
    <location>
        <begin position="40"/>
        <end position="62"/>
    </location>
</feature>
<evidence type="ECO:0000313" key="4">
    <source>
        <dbReference type="Proteomes" id="UP001060150"/>
    </source>
</evidence>
<feature type="transmembrane region" description="Helical" evidence="2">
    <location>
        <begin position="319"/>
        <end position="339"/>
    </location>
</feature>
<evidence type="ECO:0008006" key="5">
    <source>
        <dbReference type="Google" id="ProtNLM"/>
    </source>
</evidence>
<gene>
    <name evidence="3" type="ORF">NRO40_24125</name>
</gene>